<feature type="non-terminal residue" evidence="2">
    <location>
        <position position="1"/>
    </location>
</feature>
<dbReference type="AlphaFoldDB" id="N6TY55"/>
<reference evidence="2 4" key="1">
    <citation type="journal article" date="2013" name="Genome Biol.">
        <title>Draft genome of the mountain pine beetle, Dendroctonus ponderosae Hopkins, a major forest pest.</title>
        <authorList>
            <person name="Keeling C.I."/>
            <person name="Yuen M.M."/>
            <person name="Liao N.Y."/>
            <person name="Docking T.R."/>
            <person name="Chan S.K."/>
            <person name="Taylor G.A."/>
            <person name="Palmquist D.L."/>
            <person name="Jackman S.D."/>
            <person name="Nguyen A."/>
            <person name="Li M."/>
            <person name="Henderson H."/>
            <person name="Janes J.K."/>
            <person name="Zhao Y."/>
            <person name="Pandoh P."/>
            <person name="Moore R."/>
            <person name="Sperling F.A."/>
            <person name="Huber D.P."/>
            <person name="Birol I."/>
            <person name="Jones S.J."/>
            <person name="Bohlmann J."/>
        </authorList>
    </citation>
    <scope>NUCLEOTIDE SEQUENCE</scope>
</reference>
<accession>N6TY55</accession>
<dbReference type="Proteomes" id="UP000019118">
    <property type="component" value="Unassembled WGS sequence"/>
</dbReference>
<feature type="compositionally biased region" description="Basic and acidic residues" evidence="1">
    <location>
        <begin position="60"/>
        <end position="73"/>
    </location>
</feature>
<evidence type="ECO:0000313" key="2">
    <source>
        <dbReference type="EMBL" id="ENN74250.1"/>
    </source>
</evidence>
<dbReference type="KEGG" id="dpa:109540890"/>
<dbReference type="EnsemblMetazoa" id="XM_019909411.1">
    <property type="protein sequence ID" value="XP_019764970.1"/>
    <property type="gene ID" value="LOC109540890"/>
</dbReference>
<organism evidence="2">
    <name type="scientific">Dendroctonus ponderosae</name>
    <name type="common">Mountain pine beetle</name>
    <dbReference type="NCBI Taxonomy" id="77166"/>
    <lineage>
        <taxon>Eukaryota</taxon>
        <taxon>Metazoa</taxon>
        <taxon>Ecdysozoa</taxon>
        <taxon>Arthropoda</taxon>
        <taxon>Hexapoda</taxon>
        <taxon>Insecta</taxon>
        <taxon>Pterygota</taxon>
        <taxon>Neoptera</taxon>
        <taxon>Endopterygota</taxon>
        <taxon>Coleoptera</taxon>
        <taxon>Polyphaga</taxon>
        <taxon>Cucujiformia</taxon>
        <taxon>Curculionidae</taxon>
        <taxon>Scolytinae</taxon>
        <taxon>Dendroctonus</taxon>
    </lineage>
</organism>
<gene>
    <name evidence="3" type="primary">109540890</name>
    <name evidence="2" type="ORF">YQE_09222</name>
</gene>
<evidence type="ECO:0000313" key="3">
    <source>
        <dbReference type="EnsemblMetazoa" id="XP_019764970.1"/>
    </source>
</evidence>
<evidence type="ECO:0000313" key="4">
    <source>
        <dbReference type="Proteomes" id="UP000019118"/>
    </source>
</evidence>
<proteinExistence type="predicted"/>
<name>N6TY55_DENPD</name>
<dbReference type="OrthoDB" id="1232at2759"/>
<dbReference type="EMBL" id="KB741077">
    <property type="protein sequence ID" value="ENN74250.1"/>
    <property type="molecule type" value="Genomic_DNA"/>
</dbReference>
<reference evidence="3" key="2">
    <citation type="submission" date="2024-08" db="UniProtKB">
        <authorList>
            <consortium name="EnsemblMetazoa"/>
        </authorList>
    </citation>
    <scope>IDENTIFICATION</scope>
</reference>
<evidence type="ECO:0000256" key="1">
    <source>
        <dbReference type="SAM" id="MobiDB-lite"/>
    </source>
</evidence>
<protein>
    <submittedName>
        <fullName evidence="2 3">Uncharacterized protein</fullName>
    </submittedName>
</protein>
<feature type="region of interest" description="Disordered" evidence="1">
    <location>
        <begin position="59"/>
        <end position="83"/>
    </location>
</feature>
<dbReference type="HOGENOM" id="CLU_1024026_0_0_1"/>
<keyword evidence="4" id="KW-1185">Reference proteome</keyword>
<feature type="region of interest" description="Disordered" evidence="1">
    <location>
        <begin position="207"/>
        <end position="272"/>
    </location>
</feature>
<sequence length="272" mass="30806">MDKISLIKQNENETLLTEYTSILLKNIEEGVATHDLNQVQQDLKKLQWTMRTRFFQGEYAEPKKMDPHQERNGYPDSSSLKRKRADDTSICRDIKNDLRLIKRDLGFHEKKVLELTLPKEDKSLLSVEPYCVLINKANSSFLDALIQETSKNSDKKVQEISNADEPVAKCSRKMSDSKRNGLHLTVDAFGAVTQKLLSALIQDKPPVSCSDKAPHVTRQSENGAKSTKIKNRNSLDRRLLKELVDQGILTPEDINKDTGDEETSAESKKGHS</sequence>
<feature type="compositionally biased region" description="Basic and acidic residues" evidence="1">
    <location>
        <begin position="233"/>
        <end position="244"/>
    </location>
</feature>